<feature type="compositionally biased region" description="Basic residues" evidence="7">
    <location>
        <begin position="1"/>
        <end position="10"/>
    </location>
</feature>
<evidence type="ECO:0000256" key="1">
    <source>
        <dbReference type="ARBA" id="ARBA00004123"/>
    </source>
</evidence>
<gene>
    <name evidence="8" type="ORF">GFSPODELE1_LOCUS8593</name>
</gene>
<name>A0ABP1DY55_9APHY</name>
<comment type="subcellular location">
    <subcellularLocation>
        <location evidence="1">Nucleus</location>
    </subcellularLocation>
</comment>
<accession>A0ABP1DY55</accession>
<dbReference type="PANTHER" id="PTHR15263:SF1">
    <property type="entry name" value="NF-KAPPA-B INHIBITOR-LIKE PROTEIN 1"/>
    <property type="match status" value="1"/>
</dbReference>
<evidence type="ECO:0000256" key="4">
    <source>
        <dbReference type="ARBA" id="ARBA00023043"/>
    </source>
</evidence>
<keyword evidence="9" id="KW-1185">Reference proteome</keyword>
<evidence type="ECO:0000256" key="3">
    <source>
        <dbReference type="ARBA" id="ARBA00022737"/>
    </source>
</evidence>
<keyword evidence="4" id="KW-0040">ANK repeat</keyword>
<evidence type="ECO:0000313" key="8">
    <source>
        <dbReference type="EMBL" id="CAL1711973.1"/>
    </source>
</evidence>
<keyword evidence="5" id="KW-0539">Nucleus</keyword>
<protein>
    <submittedName>
        <fullName evidence="8">Uncharacterized protein</fullName>
    </submittedName>
</protein>
<feature type="coiled-coil region" evidence="6">
    <location>
        <begin position="162"/>
        <end position="208"/>
    </location>
</feature>
<dbReference type="Proteomes" id="UP001497453">
    <property type="component" value="Chromosome 6"/>
</dbReference>
<evidence type="ECO:0000256" key="7">
    <source>
        <dbReference type="SAM" id="MobiDB-lite"/>
    </source>
</evidence>
<dbReference type="PANTHER" id="PTHR15263">
    <property type="entry name" value="I-KAPPA-B-LIKE PROTEIN IKBL"/>
    <property type="match status" value="1"/>
</dbReference>
<evidence type="ECO:0000256" key="2">
    <source>
        <dbReference type="ARBA" id="ARBA00022553"/>
    </source>
</evidence>
<sequence>MAKGKLKLKRTPAEQAAHDARKARKAARRAAKRAHQSSDEGPSESYSQKRRRGSTYDSPIDLEDDAYGPPPPPSSSSHRHKVDYDEIQAQVEEERFREKLWGAFGDDERLHSVESRLNDYAHIPRRWRSGGMDRMEDDYNIDPANMEDEDYAEWIRAGMWRKKHAEEYAEQARQEAARAARLEREKTMREETKRLEREAEKQRRLQRHERHEKHWMEARLHYEKQWKLLLSGEGAQAELRFEDIPWPVFVVDVGPSPDKKGKRPATEPHVDVEDITVEAVSRFLLSTTRSDEHGMVPTDEDGKKERRDKLRETMLRFHPDKFEGRILSRVRLEDREKVQEGVRKVAIALNRLMEAK</sequence>
<reference evidence="9" key="1">
    <citation type="submission" date="2024-04" db="EMBL/GenBank/DDBJ databases">
        <authorList>
            <person name="Shaw F."/>
            <person name="Minotto A."/>
        </authorList>
    </citation>
    <scope>NUCLEOTIDE SEQUENCE [LARGE SCALE GENOMIC DNA]</scope>
</reference>
<keyword evidence="2" id="KW-0597">Phosphoprotein</keyword>
<evidence type="ECO:0000256" key="5">
    <source>
        <dbReference type="ARBA" id="ARBA00023242"/>
    </source>
</evidence>
<dbReference type="InterPro" id="IPR038753">
    <property type="entry name" value="NFKBIL1"/>
</dbReference>
<dbReference type="EMBL" id="OZ037949">
    <property type="protein sequence ID" value="CAL1711973.1"/>
    <property type="molecule type" value="Genomic_DNA"/>
</dbReference>
<proteinExistence type="predicted"/>
<keyword evidence="3" id="KW-0677">Repeat</keyword>
<feature type="region of interest" description="Disordered" evidence="7">
    <location>
        <begin position="1"/>
        <end position="87"/>
    </location>
</feature>
<evidence type="ECO:0000313" key="9">
    <source>
        <dbReference type="Proteomes" id="UP001497453"/>
    </source>
</evidence>
<feature type="compositionally biased region" description="Basic residues" evidence="7">
    <location>
        <begin position="21"/>
        <end position="35"/>
    </location>
</feature>
<keyword evidence="6" id="KW-0175">Coiled coil</keyword>
<organism evidence="8 9">
    <name type="scientific">Somion occarium</name>
    <dbReference type="NCBI Taxonomy" id="3059160"/>
    <lineage>
        <taxon>Eukaryota</taxon>
        <taxon>Fungi</taxon>
        <taxon>Dikarya</taxon>
        <taxon>Basidiomycota</taxon>
        <taxon>Agaricomycotina</taxon>
        <taxon>Agaricomycetes</taxon>
        <taxon>Polyporales</taxon>
        <taxon>Cerrenaceae</taxon>
        <taxon>Somion</taxon>
    </lineage>
</organism>
<evidence type="ECO:0000256" key="6">
    <source>
        <dbReference type="SAM" id="Coils"/>
    </source>
</evidence>